<dbReference type="AlphaFoldDB" id="A0AAV0U3J3"/>
<dbReference type="InterPro" id="IPR010357">
    <property type="entry name" value="TXNDC17_dom"/>
</dbReference>
<evidence type="ECO:0000313" key="6">
    <source>
        <dbReference type="Proteomes" id="UP001157938"/>
    </source>
</evidence>
<dbReference type="PANTHER" id="PTHR12452:SF0">
    <property type="entry name" value="THIOREDOXIN DOMAIN-CONTAINING PROTEIN 17"/>
    <property type="match status" value="1"/>
</dbReference>
<keyword evidence="2" id="KW-0812">Transmembrane</keyword>
<keyword evidence="2" id="KW-1133">Transmembrane helix</keyword>
<evidence type="ECO:0000313" key="5">
    <source>
        <dbReference type="EMBL" id="CAI5729492.1"/>
    </source>
</evidence>
<dbReference type="Proteomes" id="UP001159659">
    <property type="component" value="Unassembled WGS sequence"/>
</dbReference>
<dbReference type="GO" id="GO:0005829">
    <property type="term" value="C:cytosol"/>
    <property type="evidence" value="ECO:0007669"/>
    <property type="project" value="TreeGrafter"/>
</dbReference>
<name>A0AAV0U3J3_9STRA</name>
<dbReference type="EMBL" id="CANTFK010000829">
    <property type="protein sequence ID" value="CAI5729492.1"/>
    <property type="molecule type" value="Genomic_DNA"/>
</dbReference>
<protein>
    <recommendedName>
        <fullName evidence="3">Thioredoxin domain-containing protein</fullName>
    </recommendedName>
</protein>
<evidence type="ECO:0000259" key="3">
    <source>
        <dbReference type="Pfam" id="PF06110"/>
    </source>
</evidence>
<evidence type="ECO:0000313" key="4">
    <source>
        <dbReference type="EMBL" id="CAH0492967.1"/>
    </source>
</evidence>
<dbReference type="Pfam" id="PF06110">
    <property type="entry name" value="TXD17-like_Trx"/>
    <property type="match status" value="1"/>
</dbReference>
<sequence length="362" mass="41289">MKFMEKREVRSSWSLNSVRFMQLVLAVTMFLSMSYMWQLVMSPTTTTEEIEATDAKDAAAKLFQVAEAGLIVHRDRSRAHTKYVVHGFEAAHKFVREYNVEIQGPLFLLFLSDTDTNGSYWFSPCQLAKDAVNIGFDRAPRGSRLVEIQVGPENYWNDLMNPFRQNQLFYIDYIPSLIRYDGGGNSSAMLAGPNCLNQDLLDVAFRVNKPAAGVPRNNRILHFTTAKEVMDFVALYDYSYPLFLFFVSGVHAFNNRLWCPFCDKAEVPVMHYFNYTAPENAVLLRIIVAREPHQWFEEDNEFIGPEFSDKVVVFDGVPYLGFVSKSETTKKIKVTEFVAGMDQHALLAAFFRQQVSIVPAAA</sequence>
<evidence type="ECO:0000313" key="7">
    <source>
        <dbReference type="Proteomes" id="UP001159659"/>
    </source>
</evidence>
<feature type="domain" description="Thioredoxin" evidence="3">
    <location>
        <begin position="85"/>
        <end position="205"/>
    </location>
</feature>
<dbReference type="Proteomes" id="UP001157938">
    <property type="component" value="Unassembled WGS sequence"/>
</dbReference>
<reference evidence="4 6" key="1">
    <citation type="submission" date="2021-11" db="EMBL/GenBank/DDBJ databases">
        <authorList>
            <person name="Islam A."/>
            <person name="Islam S."/>
            <person name="Flora M.S."/>
            <person name="Rahman M."/>
            <person name="Ziaur R.M."/>
            <person name="Epstein J.H."/>
            <person name="Hassan M."/>
            <person name="Klassen M."/>
            <person name="Woodard K."/>
            <person name="Webb A."/>
            <person name="Webby R.J."/>
            <person name="El Zowalaty M.E."/>
        </authorList>
    </citation>
    <scope>NUCLEOTIDE SEQUENCE [LARGE SCALE GENOMIC DNA]</scope>
    <source>
        <strain evidence="4">Pf1</strain>
    </source>
</reference>
<gene>
    <name evidence="4" type="ORF">PFR001_LOCUS8136</name>
    <name evidence="5" type="ORF">PFR002_LOCUS6042</name>
</gene>
<dbReference type="EMBL" id="CAKLBC010001630">
    <property type="protein sequence ID" value="CAH0492967.1"/>
    <property type="molecule type" value="Genomic_DNA"/>
</dbReference>
<evidence type="ECO:0000256" key="1">
    <source>
        <dbReference type="ARBA" id="ARBA00008987"/>
    </source>
</evidence>
<keyword evidence="2" id="KW-0472">Membrane</keyword>
<dbReference type="PANTHER" id="PTHR12452">
    <property type="entry name" value="42-9-9 PROTEIN-RELATED"/>
    <property type="match status" value="1"/>
</dbReference>
<dbReference type="FunFam" id="3.40.30.10:FF:000268">
    <property type="entry name" value="Thioredoxin domain-containing protein 17"/>
    <property type="match status" value="1"/>
</dbReference>
<dbReference type="GO" id="GO:0047134">
    <property type="term" value="F:protein-disulfide reductase [NAD(P)H] activity"/>
    <property type="evidence" value="ECO:0007669"/>
    <property type="project" value="InterPro"/>
</dbReference>
<dbReference type="SUPFAM" id="SSF52833">
    <property type="entry name" value="Thioredoxin-like"/>
    <property type="match status" value="1"/>
</dbReference>
<comment type="caution">
    <text evidence="5">The sequence shown here is derived from an EMBL/GenBank/DDBJ whole genome shotgun (WGS) entry which is preliminary data.</text>
</comment>
<dbReference type="Gene3D" id="3.40.30.10">
    <property type="entry name" value="Glutaredoxin"/>
    <property type="match status" value="2"/>
</dbReference>
<comment type="similarity">
    <text evidence="1">Belongs to the thioredoxin family.</text>
</comment>
<reference evidence="5" key="2">
    <citation type="submission" date="2022-12" db="EMBL/GenBank/DDBJ databases">
        <authorList>
            <person name="Webb A."/>
        </authorList>
    </citation>
    <scope>NUCLEOTIDE SEQUENCE</scope>
    <source>
        <strain evidence="5">Pf2</strain>
    </source>
</reference>
<accession>A0AAV0U3J3</accession>
<dbReference type="InterPro" id="IPR045108">
    <property type="entry name" value="TXNDC17-like"/>
</dbReference>
<feature type="transmembrane region" description="Helical" evidence="2">
    <location>
        <begin position="20"/>
        <end position="37"/>
    </location>
</feature>
<evidence type="ECO:0000256" key="2">
    <source>
        <dbReference type="SAM" id="Phobius"/>
    </source>
</evidence>
<proteinExistence type="inferred from homology"/>
<organism evidence="5 7">
    <name type="scientific">Peronospora farinosa</name>
    <dbReference type="NCBI Taxonomy" id="134698"/>
    <lineage>
        <taxon>Eukaryota</taxon>
        <taxon>Sar</taxon>
        <taxon>Stramenopiles</taxon>
        <taxon>Oomycota</taxon>
        <taxon>Peronosporomycetes</taxon>
        <taxon>Peronosporales</taxon>
        <taxon>Peronosporaceae</taxon>
        <taxon>Peronospora</taxon>
    </lineage>
</organism>
<dbReference type="InterPro" id="IPR036249">
    <property type="entry name" value="Thioredoxin-like_sf"/>
</dbReference>
<keyword evidence="6" id="KW-1185">Reference proteome</keyword>